<dbReference type="AlphaFoldDB" id="A0A4R6XIS1"/>
<reference evidence="12 13" key="1">
    <citation type="submission" date="2019-03" db="EMBL/GenBank/DDBJ databases">
        <title>Genomic Encyclopedia of Type Strains, Phase IV (KMG-IV): sequencing the most valuable type-strain genomes for metagenomic binning, comparative biology and taxonomic classification.</title>
        <authorList>
            <person name="Goeker M."/>
        </authorList>
    </citation>
    <scope>NUCLEOTIDE SEQUENCE [LARGE SCALE GENOMIC DNA]</scope>
    <source>
        <strain evidence="12 13">DSM 25488</strain>
    </source>
</reference>
<dbReference type="GO" id="GO:0046872">
    <property type="term" value="F:metal ion binding"/>
    <property type="evidence" value="ECO:0007669"/>
    <property type="project" value="UniProtKB-KW"/>
</dbReference>
<dbReference type="EMBL" id="SNZB01000004">
    <property type="protein sequence ID" value="TDR19385.1"/>
    <property type="molecule type" value="Genomic_DNA"/>
</dbReference>
<dbReference type="InterPro" id="IPR023753">
    <property type="entry name" value="FAD/NAD-binding_dom"/>
</dbReference>
<dbReference type="Gene3D" id="3.20.20.70">
    <property type="entry name" value="Aldolase class I"/>
    <property type="match status" value="1"/>
</dbReference>
<dbReference type="Proteomes" id="UP000295724">
    <property type="component" value="Unassembled WGS sequence"/>
</dbReference>
<dbReference type="PANTHER" id="PTHR42917:SF2">
    <property type="entry name" value="2,4-DIENOYL-COA REDUCTASE [(2E)-ENOYL-COA-PRODUCING]"/>
    <property type="match status" value="1"/>
</dbReference>
<keyword evidence="5" id="KW-0288">FMN</keyword>
<comment type="cofactor">
    <cofactor evidence="2">
        <name>[4Fe-4S] cluster</name>
        <dbReference type="ChEBI" id="CHEBI:49883"/>
    </cofactor>
</comment>
<comment type="caution">
    <text evidence="12">The sequence shown here is derived from an EMBL/GenBank/DDBJ whole genome shotgun (WGS) entry which is preliminary data.</text>
</comment>
<dbReference type="GO" id="GO:0010181">
    <property type="term" value="F:FMN binding"/>
    <property type="evidence" value="ECO:0007669"/>
    <property type="project" value="InterPro"/>
</dbReference>
<dbReference type="InterPro" id="IPR013785">
    <property type="entry name" value="Aldolase_TIM"/>
</dbReference>
<dbReference type="InterPro" id="IPR051793">
    <property type="entry name" value="NADH:flavin_oxidoreductase"/>
</dbReference>
<name>A0A4R6XIS1_9GAMM</name>
<dbReference type="CDD" id="cd02930">
    <property type="entry name" value="DCR_FMN"/>
    <property type="match status" value="1"/>
</dbReference>
<dbReference type="OrthoDB" id="8523426at2"/>
<evidence type="ECO:0000259" key="10">
    <source>
        <dbReference type="Pfam" id="PF00724"/>
    </source>
</evidence>
<evidence type="ECO:0000256" key="8">
    <source>
        <dbReference type="ARBA" id="ARBA00023004"/>
    </source>
</evidence>
<dbReference type="RefSeq" id="WP_099020282.1">
    <property type="nucleotide sequence ID" value="NZ_NIHB01000007.1"/>
</dbReference>
<dbReference type="FunFam" id="3.50.50.60:FF:000113">
    <property type="entry name" value="NADPH-dependent 2,4-dienoyl-CoA reductase"/>
    <property type="match status" value="1"/>
</dbReference>
<keyword evidence="7" id="KW-0560">Oxidoreductase</keyword>
<sequence>MTAANYPKLFEPLKVGNKTIKNRVLMGSMHTGLEDRAKNYPKLAEYFRQRAAGEAGIIVTGGIAPNISGWVGPFSGFLKYGFQVKRHRLITDAVHQEGGLICMQILHSGRYGYHPFNVSATDKQSPITPFKPKKLTEKKIHKQIKDFVNCAKLAQKANYDGVEIMGSEGYLINQFISPRTNDRDDAWGGSFANRTKFALEIVKQTRAAVGENFIIIFRLSMLELVSNGSSIDEVIQLAKLMEQAGVSIINTGIGWHEARVPTIATMVPRAGFAWVTELIKKEVNVPLVTTNRINHPQVAEDIIQSGKADMVSMARPFLADPALVQKSRTGDVKDINICIGCNQACLDHVFKNKMASCLVNPAACHEDEFIKQTPKIKKNIAVVGAGMAGLSCSTTLAERGHQVTLFEAADKIGGQFNLAAAIPGKEEFEHTISYFTHLLDKHGVNLKLNSQVTAADLAGFDEVVIASGVTPRVPGIEGIDHAKVILYHDLLSGRKTAGKKVAVIGAGGIGFDVSEYLSVENPDQAQTIDEFCAEWGIDKSIESAGGLVKAHDEKSAREIYMLQRKTSKPGKGLGKTTGWIHRLALKKKGVKTLTGVNYEKIDDQGLHITVKEKSQVLDVDHVIICAGQVSNKDLYQEQDNYHIIGGADLAAELDAKRAIKQGTLLGMKL</sequence>
<evidence type="ECO:0000259" key="11">
    <source>
        <dbReference type="Pfam" id="PF07992"/>
    </source>
</evidence>
<keyword evidence="9" id="KW-0411">Iron-sulfur</keyword>
<organism evidence="12 13">
    <name type="scientific">Marinicella litoralis</name>
    <dbReference type="NCBI Taxonomy" id="644220"/>
    <lineage>
        <taxon>Bacteria</taxon>
        <taxon>Pseudomonadati</taxon>
        <taxon>Pseudomonadota</taxon>
        <taxon>Gammaproteobacteria</taxon>
        <taxon>Lysobacterales</taxon>
        <taxon>Marinicellaceae</taxon>
        <taxon>Marinicella</taxon>
    </lineage>
</organism>
<evidence type="ECO:0000256" key="4">
    <source>
        <dbReference type="ARBA" id="ARBA00022630"/>
    </source>
</evidence>
<proteinExistence type="inferred from homology"/>
<dbReference type="SUPFAM" id="SSF51905">
    <property type="entry name" value="FAD/NAD(P)-binding domain"/>
    <property type="match status" value="1"/>
</dbReference>
<evidence type="ECO:0000256" key="6">
    <source>
        <dbReference type="ARBA" id="ARBA00022723"/>
    </source>
</evidence>
<evidence type="ECO:0000313" key="12">
    <source>
        <dbReference type="EMBL" id="TDR19385.1"/>
    </source>
</evidence>
<evidence type="ECO:0000256" key="1">
    <source>
        <dbReference type="ARBA" id="ARBA00001917"/>
    </source>
</evidence>
<gene>
    <name evidence="12" type="ORF">C8D91_1934</name>
</gene>
<dbReference type="Gene3D" id="3.50.50.60">
    <property type="entry name" value="FAD/NAD(P)-binding domain"/>
    <property type="match status" value="1"/>
</dbReference>
<accession>A0A4R6XIS1</accession>
<dbReference type="GO" id="GO:0051536">
    <property type="term" value="F:iron-sulfur cluster binding"/>
    <property type="evidence" value="ECO:0007669"/>
    <property type="project" value="UniProtKB-KW"/>
</dbReference>
<dbReference type="GO" id="GO:0016491">
    <property type="term" value="F:oxidoreductase activity"/>
    <property type="evidence" value="ECO:0007669"/>
    <property type="project" value="UniProtKB-KW"/>
</dbReference>
<evidence type="ECO:0000256" key="5">
    <source>
        <dbReference type="ARBA" id="ARBA00022643"/>
    </source>
</evidence>
<comment type="cofactor">
    <cofactor evidence="1">
        <name>FMN</name>
        <dbReference type="ChEBI" id="CHEBI:58210"/>
    </cofactor>
</comment>
<dbReference type="PRINTS" id="PR00368">
    <property type="entry name" value="FADPNR"/>
</dbReference>
<evidence type="ECO:0000313" key="13">
    <source>
        <dbReference type="Proteomes" id="UP000295724"/>
    </source>
</evidence>
<dbReference type="InterPro" id="IPR001155">
    <property type="entry name" value="OxRdtase_FMN_N"/>
</dbReference>
<dbReference type="PANTHER" id="PTHR42917">
    <property type="entry name" value="2,4-DIENOYL-COA REDUCTASE"/>
    <property type="match status" value="1"/>
</dbReference>
<dbReference type="SUPFAM" id="SSF51395">
    <property type="entry name" value="FMN-linked oxidoreductases"/>
    <property type="match status" value="1"/>
</dbReference>
<dbReference type="Pfam" id="PF07992">
    <property type="entry name" value="Pyr_redox_2"/>
    <property type="match status" value="1"/>
</dbReference>
<dbReference type="InterPro" id="IPR036188">
    <property type="entry name" value="FAD/NAD-bd_sf"/>
</dbReference>
<keyword evidence="6" id="KW-0479">Metal-binding</keyword>
<keyword evidence="13" id="KW-1185">Reference proteome</keyword>
<evidence type="ECO:0000256" key="2">
    <source>
        <dbReference type="ARBA" id="ARBA00001966"/>
    </source>
</evidence>
<feature type="domain" description="FAD/NAD(P)-binding" evidence="11">
    <location>
        <begin position="379"/>
        <end position="640"/>
    </location>
</feature>
<feature type="domain" description="NADH:flavin oxidoreductase/NADH oxidase N-terminal" evidence="10">
    <location>
        <begin position="8"/>
        <end position="329"/>
    </location>
</feature>
<dbReference type="Pfam" id="PF00724">
    <property type="entry name" value="Oxidored_FMN"/>
    <property type="match status" value="1"/>
</dbReference>
<evidence type="ECO:0000256" key="7">
    <source>
        <dbReference type="ARBA" id="ARBA00023002"/>
    </source>
</evidence>
<evidence type="ECO:0000256" key="9">
    <source>
        <dbReference type="ARBA" id="ARBA00023014"/>
    </source>
</evidence>
<keyword evidence="8" id="KW-0408">Iron</keyword>
<keyword evidence="4" id="KW-0285">Flavoprotein</keyword>
<protein>
    <submittedName>
        <fullName evidence="12">2,4-dienoyl-CoA reductase (NADPH2)</fullName>
    </submittedName>
</protein>
<dbReference type="Gene3D" id="3.40.50.720">
    <property type="entry name" value="NAD(P)-binding Rossmann-like Domain"/>
    <property type="match status" value="1"/>
</dbReference>
<comment type="similarity">
    <text evidence="3">In the N-terminal section; belongs to the NADH:flavin oxidoreductase/NADH oxidase family.</text>
</comment>
<evidence type="ECO:0000256" key="3">
    <source>
        <dbReference type="ARBA" id="ARBA00011048"/>
    </source>
</evidence>